<feature type="signal peptide" evidence="1">
    <location>
        <begin position="1"/>
        <end position="19"/>
    </location>
</feature>
<proteinExistence type="predicted"/>
<evidence type="ECO:0000313" key="3">
    <source>
        <dbReference type="Proteomes" id="UP000282002"/>
    </source>
</evidence>
<dbReference type="KEGG" id="taw:EI545_07610"/>
<evidence type="ECO:0000256" key="1">
    <source>
        <dbReference type="SAM" id="SignalP"/>
    </source>
</evidence>
<keyword evidence="1" id="KW-0732">Signal</keyword>
<accession>A0A3S8U594</accession>
<dbReference type="RefSeq" id="WP_125324916.1">
    <property type="nucleotide sequence ID" value="NZ_CP034328.1"/>
</dbReference>
<feature type="chain" id="PRO_5019030173" evidence="1">
    <location>
        <begin position="20"/>
        <end position="187"/>
    </location>
</feature>
<dbReference type="AlphaFoldDB" id="A0A3S8U594"/>
<reference evidence="2 3" key="1">
    <citation type="submission" date="2018-12" db="EMBL/GenBank/DDBJ databases">
        <title>Complete genome sequencing of Tabrizicola sp. K13M18.</title>
        <authorList>
            <person name="Bae J.-W."/>
        </authorList>
    </citation>
    <scope>NUCLEOTIDE SEQUENCE [LARGE SCALE GENOMIC DNA]</scope>
    <source>
        <strain evidence="2 3">K13M18</strain>
    </source>
</reference>
<gene>
    <name evidence="2" type="ORF">EI545_07610</name>
</gene>
<dbReference type="EMBL" id="CP034328">
    <property type="protein sequence ID" value="AZL58715.1"/>
    <property type="molecule type" value="Genomic_DNA"/>
</dbReference>
<sequence length="187" mass="19394">MRLELALALTVMAAGAAAAQVTNLETPGNLAPSVDPGCVTMSGADARLSPPDLALGVLACGRAANWDAAAELYTLMLLRAAFDTKRVADASAHQAGDVLSMQLADSLTEADRTSLGAALDRFVDPAAAQRAVFCQSAMTSAVPQHDPSWMVQHGMGAFLKPAGDGLIEGFDPQQAWSALLRDDLKCA</sequence>
<evidence type="ECO:0000313" key="2">
    <source>
        <dbReference type="EMBL" id="AZL58715.1"/>
    </source>
</evidence>
<dbReference type="Proteomes" id="UP000282002">
    <property type="component" value="Chromosome"/>
</dbReference>
<dbReference type="OrthoDB" id="5339269at2"/>
<name>A0A3S8U594_9RHOB</name>
<protein>
    <submittedName>
        <fullName evidence="2">Uncharacterized protein</fullName>
    </submittedName>
</protein>
<keyword evidence="3" id="KW-1185">Reference proteome</keyword>
<organism evidence="2 3">
    <name type="scientific">Tabrizicola piscis</name>
    <dbReference type="NCBI Taxonomy" id="2494374"/>
    <lineage>
        <taxon>Bacteria</taxon>
        <taxon>Pseudomonadati</taxon>
        <taxon>Pseudomonadota</taxon>
        <taxon>Alphaproteobacteria</taxon>
        <taxon>Rhodobacterales</taxon>
        <taxon>Paracoccaceae</taxon>
        <taxon>Tabrizicola</taxon>
    </lineage>
</organism>